<keyword evidence="11" id="KW-1185">Reference proteome</keyword>
<comment type="similarity">
    <text evidence="1">Belongs to the complex I 24 kDa subunit family.</text>
</comment>
<dbReference type="SUPFAM" id="SSF74853">
    <property type="entry name" value="Lamin A/C globular tail domain"/>
    <property type="match status" value="1"/>
</dbReference>
<evidence type="ECO:0000256" key="6">
    <source>
        <dbReference type="ARBA" id="ARBA00022723"/>
    </source>
</evidence>
<comment type="cofactor">
    <cofactor evidence="9">
        <name>[2Fe-2S] cluster</name>
        <dbReference type="ChEBI" id="CHEBI:190135"/>
    </cofactor>
</comment>
<keyword evidence="2" id="KW-0489">Methyltransferase</keyword>
<accession>A0A813BE27</accession>
<dbReference type="GO" id="GO:0046872">
    <property type="term" value="F:metal ion binding"/>
    <property type="evidence" value="ECO:0007669"/>
    <property type="project" value="UniProtKB-KW"/>
</dbReference>
<dbReference type="GO" id="GO:0032259">
    <property type="term" value="P:methylation"/>
    <property type="evidence" value="ECO:0007669"/>
    <property type="project" value="UniProtKB-KW"/>
</dbReference>
<dbReference type="InterPro" id="IPR041921">
    <property type="entry name" value="NuoE_N"/>
</dbReference>
<reference evidence="10" key="1">
    <citation type="submission" date="2021-02" db="EMBL/GenBank/DDBJ databases">
        <authorList>
            <person name="Dougan E. K."/>
            <person name="Rhodes N."/>
            <person name="Thang M."/>
            <person name="Chan C."/>
        </authorList>
    </citation>
    <scope>NUCLEOTIDE SEQUENCE</scope>
</reference>
<dbReference type="Pfam" id="PF05724">
    <property type="entry name" value="TPMT"/>
    <property type="match status" value="1"/>
</dbReference>
<comment type="caution">
    <text evidence="10">The sequence shown here is derived from an EMBL/GenBank/DDBJ whole genome shotgun (WGS) entry which is preliminary data.</text>
</comment>
<dbReference type="AlphaFoldDB" id="A0A813BE27"/>
<dbReference type="EMBL" id="CAJNJA010069386">
    <property type="protein sequence ID" value="CAE7897703.1"/>
    <property type="molecule type" value="Genomic_DNA"/>
</dbReference>
<evidence type="ECO:0000256" key="4">
    <source>
        <dbReference type="ARBA" id="ARBA00022691"/>
    </source>
</evidence>
<dbReference type="GO" id="GO:0003954">
    <property type="term" value="F:NADH dehydrogenase activity"/>
    <property type="evidence" value="ECO:0007669"/>
    <property type="project" value="TreeGrafter"/>
</dbReference>
<dbReference type="InterPro" id="IPR036249">
    <property type="entry name" value="Thioredoxin-like_sf"/>
</dbReference>
<evidence type="ECO:0000256" key="2">
    <source>
        <dbReference type="ARBA" id="ARBA00022603"/>
    </source>
</evidence>
<dbReference type="FunFam" id="1.10.10.1590:FF:000001">
    <property type="entry name" value="NADH-quinone oxidoreductase subunit E"/>
    <property type="match status" value="1"/>
</dbReference>
<sequence length="533" mass="58304">MSTLTDNATVAYPSVDIRTDLPVIDQWIERFDSIYQEAGPDDTRIPWSHARANPALIAWLNVQASCMVRPGARVAVVGCGLGRDAAALLERGYDVCAFDACAHAIAAAKELHPAHESCFHQMDLRDLPAKMTSRFDLVVEVHTIQSLPVETRPAIASAIASLLNHRGVLIAIARGRADDIPVATLDGPPFPLTASELEALFAQGCGLTLDRPIDDYESRGIIAPMRTMIPLSVVALAAAASIAAALADKHPVLTEVLFNVPRGDDGDANGDGHRSSAGDEFFELHNPHDEAINLRGYVFANRLQFRKGSEKRAVVFRFPKFELPAGATVVVFNGYDSEFTGPVGTTDRAPDGPNDAFGGAYVFTMENTSQFRALNNTGDYVVLVAPGMKFVDALVWGKPDEDLPDGVRAIMAPSASILADQTYREEHRPMAWITKNSGTAQIEKRAEPWLTQAMKDTVTETYLPRYETKQGALIPTLHKIQHEYGWIPHQAMMEIAEFLELAPADVLDTASFYEEFWLKQKGEHVIAVCRSIA</sequence>
<keyword evidence="3" id="KW-0808">Transferase</keyword>
<dbReference type="OrthoDB" id="10254187at2759"/>
<keyword evidence="4" id="KW-0949">S-adenosyl-L-methionine</keyword>
<gene>
    <name evidence="10" type="primary">hoxF</name>
    <name evidence="10" type="ORF">SNEC2469_LOCUS30117</name>
</gene>
<dbReference type="InterPro" id="IPR008854">
    <property type="entry name" value="TPMT"/>
</dbReference>
<dbReference type="PANTHER" id="PTHR10371">
    <property type="entry name" value="NADH DEHYDROGENASE UBIQUINONE FLAVOPROTEIN 2, MITOCHONDRIAL"/>
    <property type="match status" value="1"/>
</dbReference>
<feature type="non-terminal residue" evidence="10">
    <location>
        <position position="1"/>
    </location>
</feature>
<dbReference type="SUPFAM" id="SSF53335">
    <property type="entry name" value="S-adenosyl-L-methionine-dependent methyltransferases"/>
    <property type="match status" value="1"/>
</dbReference>
<evidence type="ECO:0000256" key="8">
    <source>
        <dbReference type="ARBA" id="ARBA00023014"/>
    </source>
</evidence>
<dbReference type="Pfam" id="PF01257">
    <property type="entry name" value="2Fe-2S_thioredx"/>
    <property type="match status" value="1"/>
</dbReference>
<dbReference type="SUPFAM" id="SSF52833">
    <property type="entry name" value="Thioredoxin-like"/>
    <property type="match status" value="1"/>
</dbReference>
<dbReference type="GO" id="GO:0008757">
    <property type="term" value="F:S-adenosylmethionine-dependent methyltransferase activity"/>
    <property type="evidence" value="ECO:0007669"/>
    <property type="project" value="InterPro"/>
</dbReference>
<dbReference type="InterPro" id="IPR029063">
    <property type="entry name" value="SAM-dependent_MTases_sf"/>
</dbReference>
<evidence type="ECO:0000256" key="9">
    <source>
        <dbReference type="ARBA" id="ARBA00034078"/>
    </source>
</evidence>
<evidence type="ECO:0000313" key="11">
    <source>
        <dbReference type="Proteomes" id="UP000601435"/>
    </source>
</evidence>
<dbReference type="Gene3D" id="3.40.50.150">
    <property type="entry name" value="Vaccinia Virus protein VP39"/>
    <property type="match status" value="1"/>
</dbReference>
<keyword evidence="5" id="KW-0001">2Fe-2S</keyword>
<organism evidence="10 11">
    <name type="scientific">Symbiodinium necroappetens</name>
    <dbReference type="NCBI Taxonomy" id="1628268"/>
    <lineage>
        <taxon>Eukaryota</taxon>
        <taxon>Sar</taxon>
        <taxon>Alveolata</taxon>
        <taxon>Dinophyceae</taxon>
        <taxon>Suessiales</taxon>
        <taxon>Symbiodiniaceae</taxon>
        <taxon>Symbiodinium</taxon>
    </lineage>
</organism>
<dbReference type="InterPro" id="IPR036415">
    <property type="entry name" value="Lamin_tail_dom_sf"/>
</dbReference>
<evidence type="ECO:0000256" key="5">
    <source>
        <dbReference type="ARBA" id="ARBA00022714"/>
    </source>
</evidence>
<proteinExistence type="inferred from homology"/>
<evidence type="ECO:0000313" key="10">
    <source>
        <dbReference type="EMBL" id="CAE7897703.1"/>
    </source>
</evidence>
<dbReference type="Proteomes" id="UP000601435">
    <property type="component" value="Unassembled WGS sequence"/>
</dbReference>
<dbReference type="CDD" id="cd02440">
    <property type="entry name" value="AdoMet_MTases"/>
    <property type="match status" value="1"/>
</dbReference>
<keyword evidence="8" id="KW-0411">Iron-sulfur</keyword>
<evidence type="ECO:0000256" key="3">
    <source>
        <dbReference type="ARBA" id="ARBA00022679"/>
    </source>
</evidence>
<keyword evidence="6" id="KW-0479">Metal-binding</keyword>
<keyword evidence="7" id="KW-0408">Iron</keyword>
<dbReference type="Gene3D" id="2.60.40.1260">
    <property type="entry name" value="Lamin Tail domain"/>
    <property type="match status" value="1"/>
</dbReference>
<evidence type="ECO:0000256" key="7">
    <source>
        <dbReference type="ARBA" id="ARBA00023004"/>
    </source>
</evidence>
<dbReference type="Gene3D" id="1.10.10.1590">
    <property type="entry name" value="NADH-quinone oxidoreductase subunit E"/>
    <property type="match status" value="1"/>
</dbReference>
<evidence type="ECO:0000256" key="1">
    <source>
        <dbReference type="ARBA" id="ARBA00010643"/>
    </source>
</evidence>
<dbReference type="GO" id="GO:0051537">
    <property type="term" value="F:2 iron, 2 sulfur cluster binding"/>
    <property type="evidence" value="ECO:0007669"/>
    <property type="project" value="UniProtKB-KW"/>
</dbReference>
<protein>
    <submittedName>
        <fullName evidence="10">HoxF protein</fullName>
    </submittedName>
</protein>
<dbReference type="PANTHER" id="PTHR10371:SF3">
    <property type="entry name" value="NADH DEHYDROGENASE [UBIQUINONE] FLAVOPROTEIN 2, MITOCHONDRIAL"/>
    <property type="match status" value="1"/>
</dbReference>
<name>A0A813BE27_9DINO</name>